<dbReference type="Gene3D" id="1.25.40.20">
    <property type="entry name" value="Ankyrin repeat-containing domain"/>
    <property type="match status" value="1"/>
</dbReference>
<gene>
    <name evidence="4" type="ORF">AURANDRAFT_15232</name>
</gene>
<evidence type="ECO:0000313" key="5">
    <source>
        <dbReference type="Proteomes" id="UP000002729"/>
    </source>
</evidence>
<dbReference type="Proteomes" id="UP000002729">
    <property type="component" value="Unassembled WGS sequence"/>
</dbReference>
<keyword evidence="1" id="KW-0677">Repeat</keyword>
<dbReference type="PANTHER" id="PTHR24189">
    <property type="entry name" value="MYOTROPHIN"/>
    <property type="match status" value="1"/>
</dbReference>
<reference evidence="4 5" key="1">
    <citation type="journal article" date="2011" name="Proc. Natl. Acad. Sci. U.S.A.">
        <title>Niche of harmful alga Aureococcus anophagefferens revealed through ecogenomics.</title>
        <authorList>
            <person name="Gobler C.J."/>
            <person name="Berry D.L."/>
            <person name="Dyhrman S.T."/>
            <person name="Wilhelm S.W."/>
            <person name="Salamov A."/>
            <person name="Lobanov A.V."/>
            <person name="Zhang Y."/>
            <person name="Collier J.L."/>
            <person name="Wurch L.L."/>
            <person name="Kustka A.B."/>
            <person name="Dill B.D."/>
            <person name="Shah M."/>
            <person name="VerBerkmoes N.C."/>
            <person name="Kuo A."/>
            <person name="Terry A."/>
            <person name="Pangilinan J."/>
            <person name="Lindquist E.A."/>
            <person name="Lucas S."/>
            <person name="Paulsen I.T."/>
            <person name="Hattenrath-Lehmann T.K."/>
            <person name="Talmage S.C."/>
            <person name="Walker E.A."/>
            <person name="Koch F."/>
            <person name="Burson A.M."/>
            <person name="Marcoval M.A."/>
            <person name="Tang Y.Z."/>
            <person name="Lecleir G.R."/>
            <person name="Coyne K.J."/>
            <person name="Berg G.M."/>
            <person name="Bertrand E.M."/>
            <person name="Saito M.A."/>
            <person name="Gladyshev V.N."/>
            <person name="Grigoriev I.V."/>
        </authorList>
    </citation>
    <scope>NUCLEOTIDE SEQUENCE [LARGE SCALE GENOMIC DNA]</scope>
    <source>
        <strain evidence="5">CCMP 1984</strain>
    </source>
</reference>
<evidence type="ECO:0000313" key="4">
    <source>
        <dbReference type="EMBL" id="EGB10441.1"/>
    </source>
</evidence>
<dbReference type="GeneID" id="20218481"/>
<feature type="non-terminal residue" evidence="4">
    <location>
        <position position="118"/>
    </location>
</feature>
<protein>
    <submittedName>
        <fullName evidence="4">Uncharacterized protein</fullName>
    </submittedName>
</protein>
<dbReference type="InterPro" id="IPR050745">
    <property type="entry name" value="Multifunctional_regulatory"/>
</dbReference>
<feature type="non-terminal residue" evidence="4">
    <location>
        <position position="1"/>
    </location>
</feature>
<feature type="repeat" description="ANK" evidence="3">
    <location>
        <begin position="89"/>
        <end position="118"/>
    </location>
</feature>
<dbReference type="SUPFAM" id="SSF48403">
    <property type="entry name" value="Ankyrin repeat"/>
    <property type="match status" value="1"/>
</dbReference>
<dbReference type="AlphaFoldDB" id="F0Y477"/>
<keyword evidence="5" id="KW-1185">Reference proteome</keyword>
<dbReference type="InterPro" id="IPR002110">
    <property type="entry name" value="Ankyrin_rpt"/>
</dbReference>
<dbReference type="PROSITE" id="PS50088">
    <property type="entry name" value="ANK_REPEAT"/>
    <property type="match status" value="2"/>
</dbReference>
<sequence>EAVEILLAAGADVHIRGPNEGSALHFTSAYKRSDVGLRCARLLLKADADVNCVNAFGSTPLHHAIARGNEPVARLFLDAGANPSTADDDGSTPMDKALQRGSCKMTLMLLRAGAAPKI</sequence>
<dbReference type="SMART" id="SM00248">
    <property type="entry name" value="ANK"/>
    <property type="match status" value="3"/>
</dbReference>
<dbReference type="PANTHER" id="PTHR24189:SF50">
    <property type="entry name" value="ANKYRIN REPEAT AND SOCS BOX PROTEIN 2"/>
    <property type="match status" value="1"/>
</dbReference>
<evidence type="ECO:0000256" key="1">
    <source>
        <dbReference type="ARBA" id="ARBA00022737"/>
    </source>
</evidence>
<dbReference type="Pfam" id="PF12796">
    <property type="entry name" value="Ank_2"/>
    <property type="match status" value="1"/>
</dbReference>
<dbReference type="OrthoDB" id="204260at2759"/>
<dbReference type="InterPro" id="IPR036770">
    <property type="entry name" value="Ankyrin_rpt-contain_sf"/>
</dbReference>
<name>F0Y477_AURAN</name>
<dbReference type="eggNOG" id="KOG4412">
    <property type="taxonomic scope" value="Eukaryota"/>
</dbReference>
<accession>F0Y477</accession>
<dbReference type="PROSITE" id="PS50297">
    <property type="entry name" value="ANK_REP_REGION"/>
    <property type="match status" value="2"/>
</dbReference>
<dbReference type="InParanoid" id="F0Y477"/>
<proteinExistence type="predicted"/>
<dbReference type="RefSeq" id="XP_009035238.1">
    <property type="nucleotide sequence ID" value="XM_009036990.1"/>
</dbReference>
<feature type="repeat" description="ANK" evidence="3">
    <location>
        <begin position="56"/>
        <end position="88"/>
    </location>
</feature>
<evidence type="ECO:0000256" key="3">
    <source>
        <dbReference type="PROSITE-ProRule" id="PRU00023"/>
    </source>
</evidence>
<dbReference type="EMBL" id="GL833124">
    <property type="protein sequence ID" value="EGB10441.1"/>
    <property type="molecule type" value="Genomic_DNA"/>
</dbReference>
<keyword evidence="2 3" id="KW-0040">ANK repeat</keyword>
<evidence type="ECO:0000256" key="2">
    <source>
        <dbReference type="ARBA" id="ARBA00023043"/>
    </source>
</evidence>
<dbReference type="KEGG" id="aaf:AURANDRAFT_15232"/>
<organism evidence="5">
    <name type="scientific">Aureococcus anophagefferens</name>
    <name type="common">Harmful bloom alga</name>
    <dbReference type="NCBI Taxonomy" id="44056"/>
    <lineage>
        <taxon>Eukaryota</taxon>
        <taxon>Sar</taxon>
        <taxon>Stramenopiles</taxon>
        <taxon>Ochrophyta</taxon>
        <taxon>Pelagophyceae</taxon>
        <taxon>Pelagomonadales</taxon>
        <taxon>Pelagomonadaceae</taxon>
        <taxon>Aureococcus</taxon>
    </lineage>
</organism>